<dbReference type="InterPro" id="IPR015943">
    <property type="entry name" value="WD40/YVTN_repeat-like_dom_sf"/>
</dbReference>
<proteinExistence type="predicted"/>
<feature type="repeat" description="WD" evidence="1">
    <location>
        <begin position="208"/>
        <end position="249"/>
    </location>
</feature>
<dbReference type="Proteomes" id="UP000626109">
    <property type="component" value="Unassembled WGS sequence"/>
</dbReference>
<dbReference type="PROSITE" id="PS50082">
    <property type="entry name" value="WD_REPEATS_2"/>
    <property type="match status" value="6"/>
</dbReference>
<feature type="repeat" description="WD" evidence="1">
    <location>
        <begin position="250"/>
        <end position="291"/>
    </location>
</feature>
<gene>
    <name evidence="3" type="ORF">PGLA2088_LOCUS3006</name>
</gene>
<feature type="repeat" description="WD" evidence="1">
    <location>
        <begin position="41"/>
        <end position="82"/>
    </location>
</feature>
<feature type="repeat" description="WD" evidence="1">
    <location>
        <begin position="167"/>
        <end position="200"/>
    </location>
</feature>
<dbReference type="PANTHER" id="PTHR19879">
    <property type="entry name" value="TRANSCRIPTION INITIATION FACTOR TFIID"/>
    <property type="match status" value="1"/>
</dbReference>
<comment type="caution">
    <text evidence="3">The sequence shown here is derived from an EMBL/GenBank/DDBJ whole genome shotgun (WGS) entry which is preliminary data.</text>
</comment>
<feature type="repeat" description="WD" evidence="1">
    <location>
        <begin position="125"/>
        <end position="166"/>
    </location>
</feature>
<dbReference type="EMBL" id="CAJNNW010002547">
    <property type="protein sequence ID" value="CAE8644375.1"/>
    <property type="molecule type" value="Genomic_DNA"/>
</dbReference>
<sequence length="646" mass="69073">AARVFPGGLIHTGGSVADTRSSVPEEEWTPRQVPSFPSNVFAGHRQSVCIAAWSNDGTKVLTGSHDQTAKVFDALSGRCDLTLEGHQAAVVGVVTSPDGSKVLTASADRTARIWSLPSGQCERTLTGHSAGVCTACFSPDGSKVLTASGDRTARLWSVATGECLQKLSGHSAALYTAVFSPSGRKVLTASHDKTARVFDLGGGPVRVLSGHRAHIYRATFSSDGSQVLTASADKTARLFDTETGDRKQVFGDHDEAVYTAIFSPDGGQVLTGSADMNARLFDVLSGTLLCTFEGHILAVRDQSIPLRQKVEMVLYWKVKGGVLPHIAMPSSASGSSRRSCASTSRSSQGGTTALGAYLERCGAVWGEAYEVEGVQASEDGRRFAWRVECPPERLAALRHGDPLESPTFPLPGGCRARFQLFPKGDSDCSDEGSCSLWLCTDSQALGKIRLKLGGAEQSQGASQFCRLSEALAGDAIDVSLQLEEAEVQEPPVAVEQSLRLTDLKMAEWQLFSADRLLRTGSLISSPPFRFHHVLLGDMYLELLPGVPHPEHCTLFFRCRVPTMQLRVELAVGSAFSKSIIGLGRSTPEADLKAGQCLQVNLGAPGVLDPDGSLTVRCSLEEVVAIPAALREMIPKLDERANWPKRI</sequence>
<dbReference type="PANTHER" id="PTHR19879:SF9">
    <property type="entry name" value="TRANSCRIPTION INITIATION FACTOR TFIID SUBUNIT 5"/>
    <property type="match status" value="1"/>
</dbReference>
<evidence type="ECO:0000313" key="3">
    <source>
        <dbReference type="EMBL" id="CAE8644375.1"/>
    </source>
</evidence>
<dbReference type="InterPro" id="IPR036322">
    <property type="entry name" value="WD40_repeat_dom_sf"/>
</dbReference>
<feature type="repeat" description="WD" evidence="1">
    <location>
        <begin position="83"/>
        <end position="124"/>
    </location>
</feature>
<protein>
    <submittedName>
        <fullName evidence="3">Uncharacterized protein</fullName>
    </submittedName>
</protein>
<dbReference type="Gene3D" id="2.130.10.10">
    <property type="entry name" value="YVTN repeat-like/Quinoprotein amine dehydrogenase"/>
    <property type="match status" value="3"/>
</dbReference>
<evidence type="ECO:0000256" key="1">
    <source>
        <dbReference type="PROSITE-ProRule" id="PRU00221"/>
    </source>
</evidence>
<dbReference type="InterPro" id="IPR001680">
    <property type="entry name" value="WD40_rpt"/>
</dbReference>
<dbReference type="SMART" id="SM00320">
    <property type="entry name" value="WD40"/>
    <property type="match status" value="6"/>
</dbReference>
<name>A0A813I1M2_POLGL</name>
<dbReference type="CDD" id="cd00200">
    <property type="entry name" value="WD40"/>
    <property type="match status" value="1"/>
</dbReference>
<reference evidence="3" key="1">
    <citation type="submission" date="2021-02" db="EMBL/GenBank/DDBJ databases">
        <authorList>
            <person name="Dougan E. K."/>
            <person name="Rhodes N."/>
            <person name="Thang M."/>
            <person name="Chan C."/>
        </authorList>
    </citation>
    <scope>NUCLEOTIDE SEQUENCE</scope>
</reference>
<feature type="non-terminal residue" evidence="3">
    <location>
        <position position="1"/>
    </location>
</feature>
<dbReference type="Pfam" id="PF00400">
    <property type="entry name" value="WD40"/>
    <property type="match status" value="6"/>
</dbReference>
<evidence type="ECO:0000256" key="2">
    <source>
        <dbReference type="SAM" id="MobiDB-lite"/>
    </source>
</evidence>
<organism evidence="3 4">
    <name type="scientific">Polarella glacialis</name>
    <name type="common">Dinoflagellate</name>
    <dbReference type="NCBI Taxonomy" id="89957"/>
    <lineage>
        <taxon>Eukaryota</taxon>
        <taxon>Sar</taxon>
        <taxon>Alveolata</taxon>
        <taxon>Dinophyceae</taxon>
        <taxon>Suessiales</taxon>
        <taxon>Suessiaceae</taxon>
        <taxon>Polarella</taxon>
    </lineage>
</organism>
<dbReference type="SUPFAM" id="SSF50978">
    <property type="entry name" value="WD40 repeat-like"/>
    <property type="match status" value="1"/>
</dbReference>
<keyword evidence="1" id="KW-0853">WD repeat</keyword>
<feature type="compositionally biased region" description="Low complexity" evidence="2">
    <location>
        <begin position="330"/>
        <end position="347"/>
    </location>
</feature>
<dbReference type="PROSITE" id="PS50294">
    <property type="entry name" value="WD_REPEATS_REGION"/>
    <property type="match status" value="6"/>
</dbReference>
<dbReference type="AlphaFoldDB" id="A0A813I1M2"/>
<feature type="region of interest" description="Disordered" evidence="2">
    <location>
        <begin position="329"/>
        <end position="350"/>
    </location>
</feature>
<accession>A0A813I1M2</accession>
<evidence type="ECO:0000313" key="4">
    <source>
        <dbReference type="Proteomes" id="UP000626109"/>
    </source>
</evidence>